<evidence type="ECO:0000256" key="2">
    <source>
        <dbReference type="SAM" id="SignalP"/>
    </source>
</evidence>
<evidence type="ECO:0008006" key="4">
    <source>
        <dbReference type="Google" id="ProtNLM"/>
    </source>
</evidence>
<proteinExistence type="predicted"/>
<feature type="non-terminal residue" evidence="3">
    <location>
        <position position="1"/>
    </location>
</feature>
<keyword evidence="2" id="KW-0732">Signal</keyword>
<feature type="compositionally biased region" description="Basic and acidic residues" evidence="1">
    <location>
        <begin position="199"/>
        <end position="216"/>
    </location>
</feature>
<accession>A0A1B6DY96</accession>
<dbReference type="AlphaFoldDB" id="A0A1B6DY96"/>
<protein>
    <recommendedName>
        <fullName evidence="4">Protein TsetseEP domain-containing protein</fullName>
    </recommendedName>
</protein>
<evidence type="ECO:0000313" key="3">
    <source>
        <dbReference type="EMBL" id="JAS30662.1"/>
    </source>
</evidence>
<evidence type="ECO:0000256" key="1">
    <source>
        <dbReference type="SAM" id="MobiDB-lite"/>
    </source>
</evidence>
<gene>
    <name evidence="3" type="ORF">g.4534</name>
</gene>
<organism evidence="3">
    <name type="scientific">Clastoptera arizonana</name>
    <name type="common">Arizona spittle bug</name>
    <dbReference type="NCBI Taxonomy" id="38151"/>
    <lineage>
        <taxon>Eukaryota</taxon>
        <taxon>Metazoa</taxon>
        <taxon>Ecdysozoa</taxon>
        <taxon>Arthropoda</taxon>
        <taxon>Hexapoda</taxon>
        <taxon>Insecta</taxon>
        <taxon>Pterygota</taxon>
        <taxon>Neoptera</taxon>
        <taxon>Paraneoptera</taxon>
        <taxon>Hemiptera</taxon>
        <taxon>Auchenorrhyncha</taxon>
        <taxon>Cercopoidea</taxon>
        <taxon>Clastopteridae</taxon>
        <taxon>Clastoptera</taxon>
    </lineage>
</organism>
<name>A0A1B6DY96_9HEMI</name>
<reference evidence="3" key="1">
    <citation type="submission" date="2015-12" db="EMBL/GenBank/DDBJ databases">
        <title>De novo transcriptome assembly of four potential Pierce s Disease insect vectors from Arizona vineyards.</title>
        <authorList>
            <person name="Tassone E.E."/>
        </authorList>
    </citation>
    <scope>NUCLEOTIDE SEQUENCE</scope>
</reference>
<sequence>GIKNLFVVCILFYSSLVSAEESSLGELWNSTYRHVDHARHHIDHMLGLTLADDVKQNVGTKVKSACDHFSTELDKFGGQLESKAQGEHNSDLQSAANNAATQFKSSSQTLKGLSGNDLRQQNTEYFKAADLFLEKTKKIIDAGPCDEIAPIVREGLNELKSDCDKYQDEFHAAVGSHSPPAGGQGHHYHHSQGQHQRHSHSDESDSHSSEETHHKH</sequence>
<feature type="region of interest" description="Disordered" evidence="1">
    <location>
        <begin position="173"/>
        <end position="216"/>
    </location>
</feature>
<feature type="chain" id="PRO_5008581608" description="Protein TsetseEP domain-containing protein" evidence="2">
    <location>
        <begin position="20"/>
        <end position="216"/>
    </location>
</feature>
<feature type="signal peptide" evidence="2">
    <location>
        <begin position="1"/>
        <end position="19"/>
    </location>
</feature>
<dbReference type="EMBL" id="GEDC01006636">
    <property type="protein sequence ID" value="JAS30662.1"/>
    <property type="molecule type" value="Transcribed_RNA"/>
</dbReference>
<feature type="compositionally biased region" description="Basic residues" evidence="1">
    <location>
        <begin position="186"/>
        <end position="198"/>
    </location>
</feature>